<sequence length="1344" mass="148364">MDNQPNKPPFTNGGSVHALPESSSRQRDSPQDSGKASNAVQLDSSANASARNGPSSSDLQEHEPSMSELPPELQHITFTMQPLGKLVARVAQIASNELHEALDKMAELPPVATPSSTPNGTNGLANGMAPSSHQPENNSPANQQRKEIMFEYAEKTRNRFIQLLVLSVWSRSSADVSKMIDVVNFLRTQEAAQEQASFALGQLKLDIHPFKLPAPDIQTALETLTTGTTIKTNKLDKAYLPPPELSAEYILKTLRNLNVLLHERILVGIGLANLPPMLQKWRIRNGRVTFIVPGEFELDVGVAEEEPDPVKARWWFVDVRWNFQPSASVPQAARGTIEAKINQELGIAWNALVEREEAVKKAQESQLEGEDKVAADPTSILEVDRSCLKRAYDFLHNFILTHKVSVLRKQAFDLVMSSWAGTLRVEMAHRNLILQYWTQVPGPKSWLEIALHSKRQRRKDPKTGATLLFWDWRGPQPSTIGIRWMRLGKEMDVKDLAKKAGWNRKQIEERNIEAEICGFGDLRTLDVENALNRTVSMHALWIFESIRDKLLESQDGSRMLSVEMSVETMPEKPGAASSRLEKSKNPLIRPKLTLRLGPSSPTCRLQMDTISGTLLLTPRVNPRIQFTLSTLPSNQIPIVSHTHLRRHAALALLSHLGLKASHAGWIKERNFRASRESVKTQINLARQNERKRWDKHGIPLAAIWASESQQPQGNIAPGAPPAALQTLKGPDFLYSTLVRPPQWGRTNWAVLMTVTIEEAERFWAVELTNPVLAEDVKYAVPLYPIQDPDIERLGKSFWRYLEKVALGAIGSVVLGRQLSERSVRFNWFPEGIPDRAAMGSNSGKSVSTPDTSGLTPLQKASVPMLFVCFQDLLFRDKLPFESEDQGRVAASPEARKERKAARRRDSVGSRKGSLGSTSRKPPTSSSMWAISALRFQFLDLAISGSRQPMPVYAVTGMFSRDNPVAAVLSHPKYRASVPDIHTALDVNPAELPTIHVTPKGTFALYLRTKFGESPFGMLVNRINSLALLRDFVTTLDRKGLGSQIRSIDLDSISFAYGELIRRRQSQEAPIQEANETNGASGSAPGRGQLTPKELSEFSVSLRFDDPSEPMVLEFDGTNPHRRLRSQLSHLLHSAGPGAFSTFINALARTGPLMAAAAKMENNAMVSSAHSSSSSASTAPPNPTNGTPSTTVSPYLTIHTRSVDNVRFSYTAPRCLLDARLRTRRGSLEWVFEKVGTRAPPRPQSSAAGAQRMQPAAPSEEELRVTRSLDPVFSGRGSGWQGMRTAVVAELEGVGEVVERLDECVRVAGSGKREGEKSGGGGKGGKAVMEAKKSKGKPQEVIELD</sequence>
<name>A0A6G1G0C9_9PEZI</name>
<keyword evidence="13" id="KW-1185">Reference proteome</keyword>
<dbReference type="OrthoDB" id="205099at2759"/>
<reference evidence="14" key="3">
    <citation type="submission" date="2025-04" db="UniProtKB">
        <authorList>
            <consortium name="RefSeq"/>
        </authorList>
    </citation>
    <scope>IDENTIFICATION</scope>
    <source>
        <strain evidence="14">CBS 781.70</strain>
    </source>
</reference>
<dbReference type="GeneID" id="54421933"/>
<evidence type="ECO:0000259" key="11">
    <source>
        <dbReference type="Pfam" id="PF08638"/>
    </source>
</evidence>
<dbReference type="Proteomes" id="UP000504638">
    <property type="component" value="Unplaced"/>
</dbReference>
<dbReference type="InterPro" id="IPR055122">
    <property type="entry name" value="Med14_N"/>
</dbReference>
<evidence type="ECO:0000256" key="7">
    <source>
        <dbReference type="ARBA" id="ARBA00023242"/>
    </source>
</evidence>
<feature type="region of interest" description="Disordered" evidence="10">
    <location>
        <begin position="1"/>
        <end position="68"/>
    </location>
</feature>
<accession>A0A6G1G0C9</accession>
<evidence type="ECO:0000256" key="5">
    <source>
        <dbReference type="ARBA" id="ARBA00023159"/>
    </source>
</evidence>
<dbReference type="RefSeq" id="XP_033532900.1">
    <property type="nucleotide sequence ID" value="XM_033681363.1"/>
</dbReference>
<dbReference type="PANTHER" id="PTHR12809:SF2">
    <property type="entry name" value="MEDIATOR OF RNA POLYMERASE II TRANSCRIPTION SUBUNIT 14"/>
    <property type="match status" value="1"/>
</dbReference>
<evidence type="ECO:0000256" key="4">
    <source>
        <dbReference type="ARBA" id="ARBA00023015"/>
    </source>
</evidence>
<feature type="region of interest" description="Disordered" evidence="10">
    <location>
        <begin position="1166"/>
        <end position="1192"/>
    </location>
</feature>
<feature type="region of interest" description="Disordered" evidence="10">
    <location>
        <begin position="1308"/>
        <end position="1344"/>
    </location>
</feature>
<feature type="compositionally biased region" description="Basic and acidic residues" evidence="10">
    <location>
        <begin position="1328"/>
        <end position="1344"/>
    </location>
</feature>
<proteinExistence type="inferred from homology"/>
<evidence type="ECO:0000313" key="13">
    <source>
        <dbReference type="Proteomes" id="UP000504638"/>
    </source>
</evidence>
<feature type="region of interest" description="Disordered" evidence="10">
    <location>
        <begin position="1236"/>
        <end position="1263"/>
    </location>
</feature>
<dbReference type="InterPro" id="IPR013947">
    <property type="entry name" value="Mediator_Med14"/>
</dbReference>
<protein>
    <recommendedName>
        <fullName evidence="3 9">Mediator of RNA polymerase II transcription subunit 14</fullName>
    </recommendedName>
    <alternativeName>
        <fullName evidence="8 9">Mediator complex subunit 14</fullName>
    </alternativeName>
</protein>
<dbReference type="GO" id="GO:0006357">
    <property type="term" value="P:regulation of transcription by RNA polymerase II"/>
    <property type="evidence" value="ECO:0007669"/>
    <property type="project" value="InterPro"/>
</dbReference>
<comment type="subunit">
    <text evidence="9">Component of the Mediator complex.</text>
</comment>
<evidence type="ECO:0000256" key="3">
    <source>
        <dbReference type="ARBA" id="ARBA00019619"/>
    </source>
</evidence>
<reference evidence="14" key="2">
    <citation type="submission" date="2020-04" db="EMBL/GenBank/DDBJ databases">
        <authorList>
            <consortium name="NCBI Genome Project"/>
        </authorList>
    </citation>
    <scope>NUCLEOTIDE SEQUENCE</scope>
    <source>
        <strain evidence="14">CBS 781.70</strain>
    </source>
</reference>
<feature type="compositionally biased region" description="Polar residues" evidence="10">
    <location>
        <begin position="113"/>
        <end position="142"/>
    </location>
</feature>
<keyword evidence="7 9" id="KW-0539">Nucleus</keyword>
<evidence type="ECO:0000256" key="2">
    <source>
        <dbReference type="ARBA" id="ARBA00007813"/>
    </source>
</evidence>
<feature type="region of interest" description="Disordered" evidence="10">
    <location>
        <begin position="885"/>
        <end position="924"/>
    </location>
</feature>
<feature type="region of interest" description="Disordered" evidence="10">
    <location>
        <begin position="1065"/>
        <end position="1090"/>
    </location>
</feature>
<dbReference type="GO" id="GO:0003712">
    <property type="term" value="F:transcription coregulator activity"/>
    <property type="evidence" value="ECO:0007669"/>
    <property type="project" value="UniProtKB-UniRule"/>
</dbReference>
<evidence type="ECO:0000313" key="12">
    <source>
        <dbReference type="EMBL" id="KAF1811269.1"/>
    </source>
</evidence>
<evidence type="ECO:0000256" key="9">
    <source>
        <dbReference type="RuleBase" id="RU365082"/>
    </source>
</evidence>
<dbReference type="Pfam" id="PF08638">
    <property type="entry name" value="Med14"/>
    <property type="match status" value="1"/>
</dbReference>
<feature type="region of interest" description="Disordered" evidence="10">
    <location>
        <begin position="109"/>
        <end position="142"/>
    </location>
</feature>
<feature type="domain" description="Mediator complex subunit MED14 N-terminal" evidence="11">
    <location>
        <begin position="81"/>
        <end position="303"/>
    </location>
</feature>
<keyword evidence="6 9" id="KW-0804">Transcription</keyword>
<feature type="compositionally biased region" description="Polar residues" evidence="10">
    <location>
        <begin position="34"/>
        <end position="58"/>
    </location>
</feature>
<dbReference type="EMBL" id="ML975162">
    <property type="protein sequence ID" value="KAF1811269.1"/>
    <property type="molecule type" value="Genomic_DNA"/>
</dbReference>
<evidence type="ECO:0000256" key="6">
    <source>
        <dbReference type="ARBA" id="ARBA00023163"/>
    </source>
</evidence>
<dbReference type="GO" id="GO:0070847">
    <property type="term" value="C:core mediator complex"/>
    <property type="evidence" value="ECO:0007669"/>
    <property type="project" value="TreeGrafter"/>
</dbReference>
<evidence type="ECO:0000256" key="8">
    <source>
        <dbReference type="ARBA" id="ARBA00032007"/>
    </source>
</evidence>
<keyword evidence="4 9" id="KW-0805">Transcription regulation</keyword>
<comment type="similarity">
    <text evidence="2 9">Belongs to the Mediator complex subunit 14 family.</text>
</comment>
<evidence type="ECO:0000313" key="14">
    <source>
        <dbReference type="RefSeq" id="XP_033532900.1"/>
    </source>
</evidence>
<reference evidence="12 14" key="1">
    <citation type="submission" date="2020-01" db="EMBL/GenBank/DDBJ databases">
        <authorList>
            <consortium name="DOE Joint Genome Institute"/>
            <person name="Haridas S."/>
            <person name="Albert R."/>
            <person name="Binder M."/>
            <person name="Bloem J."/>
            <person name="Labutti K."/>
            <person name="Salamov A."/>
            <person name="Andreopoulos B."/>
            <person name="Baker S.E."/>
            <person name="Barry K."/>
            <person name="Bills G."/>
            <person name="Bluhm B.H."/>
            <person name="Cannon C."/>
            <person name="Castanera R."/>
            <person name="Culley D.E."/>
            <person name="Daum C."/>
            <person name="Ezra D."/>
            <person name="Gonzalez J.B."/>
            <person name="Henrissat B."/>
            <person name="Kuo A."/>
            <person name="Liang C."/>
            <person name="Lipzen A."/>
            <person name="Lutzoni F."/>
            <person name="Magnuson J."/>
            <person name="Mondo S."/>
            <person name="Nolan M."/>
            <person name="Ohm R."/>
            <person name="Pangilinan J."/>
            <person name="Park H.-J."/>
            <person name="Ramirez L."/>
            <person name="Alfaro M."/>
            <person name="Sun H."/>
            <person name="Tritt A."/>
            <person name="Yoshinaga Y."/>
            <person name="Zwiers L.-H."/>
            <person name="Turgeon B.G."/>
            <person name="Goodwin S.B."/>
            <person name="Spatafora J.W."/>
            <person name="Crous P.W."/>
            <person name="Grigoriev I.V."/>
        </authorList>
    </citation>
    <scope>NUCLEOTIDE SEQUENCE</scope>
    <source>
        <strain evidence="12 14">CBS 781.70</strain>
    </source>
</reference>
<evidence type="ECO:0000256" key="1">
    <source>
        <dbReference type="ARBA" id="ARBA00004123"/>
    </source>
</evidence>
<dbReference type="GO" id="GO:0016592">
    <property type="term" value="C:mediator complex"/>
    <property type="evidence" value="ECO:0007669"/>
    <property type="project" value="UniProtKB-UniRule"/>
</dbReference>
<dbReference type="PANTHER" id="PTHR12809">
    <property type="entry name" value="MEDIATOR COMPLEX SUBUNIT"/>
    <property type="match status" value="1"/>
</dbReference>
<organism evidence="12">
    <name type="scientific">Eremomyces bilateralis CBS 781.70</name>
    <dbReference type="NCBI Taxonomy" id="1392243"/>
    <lineage>
        <taxon>Eukaryota</taxon>
        <taxon>Fungi</taxon>
        <taxon>Dikarya</taxon>
        <taxon>Ascomycota</taxon>
        <taxon>Pezizomycotina</taxon>
        <taxon>Dothideomycetes</taxon>
        <taxon>Dothideomycetes incertae sedis</taxon>
        <taxon>Eremomycetales</taxon>
        <taxon>Eremomycetaceae</taxon>
        <taxon>Eremomyces</taxon>
    </lineage>
</organism>
<evidence type="ECO:0000256" key="10">
    <source>
        <dbReference type="SAM" id="MobiDB-lite"/>
    </source>
</evidence>
<gene>
    <name evidence="12 14" type="ORF">P152DRAFT_474874</name>
</gene>
<keyword evidence="5 9" id="KW-0010">Activator</keyword>
<comment type="function">
    <text evidence="9">Component of the Mediator complex, a coactivator involved in the regulated transcription of nearly all RNA polymerase II-dependent genes. Mediator functions as a bridge to convey information from gene-specific regulatory proteins to the basal RNA polymerase II transcription machinery. Mediator is recruited to promoters by direct interactions with regulatory proteins and serves as a scaffold for the assembly of a functional preinitiation complex with RNA polymerase II and the general transcription factors.</text>
</comment>
<comment type="subcellular location">
    <subcellularLocation>
        <location evidence="1 9">Nucleus</location>
    </subcellularLocation>
</comment>
<feature type="compositionally biased region" description="Polar residues" evidence="10">
    <location>
        <begin position="914"/>
        <end position="924"/>
    </location>
</feature>